<dbReference type="AlphaFoldDB" id="A0A8H6CGY2"/>
<accession>A0A8H6CGY2</accession>
<sequence length="200" mass="21500">MGSGTFITVLAPQSSGTQTFLASGSSTALLSHATAPPKLSKIPPLLPIRWQNIISIFPFILYRRETHYSLHRMYSPPFVATNKPDCEAALDDWVRGQSLIQPRTFSRNPTAGSTLDDVLLPFQKASGSCLIYLNMINEDDEDTLTLAEIYAELLGPDGVMKQCLGQTRSPAIGGRMSFGTKGLLKAVVTGAQVGGVGAEN</sequence>
<reference evidence="1 2" key="1">
    <citation type="journal article" date="2020" name="Genomics">
        <title>Complete, high-quality genomes from long-read metagenomic sequencing of two wolf lichen thalli reveals enigmatic genome architecture.</title>
        <authorList>
            <person name="McKenzie S.K."/>
            <person name="Walston R.F."/>
            <person name="Allen J.L."/>
        </authorList>
    </citation>
    <scope>NUCLEOTIDE SEQUENCE [LARGE SCALE GENOMIC DNA]</scope>
    <source>
        <strain evidence="1">WasteWater1</strain>
    </source>
</reference>
<organism evidence="1 2">
    <name type="scientific">Letharia lupina</name>
    <dbReference type="NCBI Taxonomy" id="560253"/>
    <lineage>
        <taxon>Eukaryota</taxon>
        <taxon>Fungi</taxon>
        <taxon>Dikarya</taxon>
        <taxon>Ascomycota</taxon>
        <taxon>Pezizomycotina</taxon>
        <taxon>Lecanoromycetes</taxon>
        <taxon>OSLEUM clade</taxon>
        <taxon>Lecanoromycetidae</taxon>
        <taxon>Lecanorales</taxon>
        <taxon>Lecanorineae</taxon>
        <taxon>Parmeliaceae</taxon>
        <taxon>Letharia</taxon>
    </lineage>
</organism>
<dbReference type="GeneID" id="59328469"/>
<keyword evidence="2" id="KW-1185">Reference proteome</keyword>
<gene>
    <name evidence="1" type="ORF">HO133_000050</name>
</gene>
<evidence type="ECO:0000313" key="2">
    <source>
        <dbReference type="Proteomes" id="UP000593566"/>
    </source>
</evidence>
<evidence type="ECO:0000313" key="1">
    <source>
        <dbReference type="EMBL" id="KAF6223208.1"/>
    </source>
</evidence>
<dbReference type="RefSeq" id="XP_037152425.1">
    <property type="nucleotide sequence ID" value="XM_037290990.1"/>
</dbReference>
<dbReference type="Proteomes" id="UP000593566">
    <property type="component" value="Unassembled WGS sequence"/>
</dbReference>
<comment type="caution">
    <text evidence="1">The sequence shown here is derived from an EMBL/GenBank/DDBJ whole genome shotgun (WGS) entry which is preliminary data.</text>
</comment>
<proteinExistence type="predicted"/>
<protein>
    <submittedName>
        <fullName evidence="1">Uncharacterized protein</fullName>
    </submittedName>
</protein>
<name>A0A8H6CGY2_9LECA</name>
<dbReference type="EMBL" id="JACCJB010000010">
    <property type="protein sequence ID" value="KAF6223208.1"/>
    <property type="molecule type" value="Genomic_DNA"/>
</dbReference>